<dbReference type="GO" id="GO:1990782">
    <property type="term" value="F:protein tyrosine kinase binding"/>
    <property type="evidence" value="ECO:0007669"/>
    <property type="project" value="TreeGrafter"/>
</dbReference>
<organism evidence="8 9">
    <name type="scientific">Ovis ammon polii</name>
    <dbReference type="NCBI Taxonomy" id="230172"/>
    <lineage>
        <taxon>Eukaryota</taxon>
        <taxon>Metazoa</taxon>
        <taxon>Chordata</taxon>
        <taxon>Craniata</taxon>
        <taxon>Vertebrata</taxon>
        <taxon>Euteleostomi</taxon>
        <taxon>Mammalia</taxon>
        <taxon>Eutheria</taxon>
        <taxon>Laurasiatheria</taxon>
        <taxon>Artiodactyla</taxon>
        <taxon>Ruminantia</taxon>
        <taxon>Pecora</taxon>
        <taxon>Bovidae</taxon>
        <taxon>Caprinae</taxon>
        <taxon>Ovis</taxon>
    </lineage>
</organism>
<dbReference type="PANTHER" id="PTHR44427:SF1">
    <property type="entry name" value="CARCINOEMBRYONIC ANTIGEN-RELATED CELL ADHESION MOLECULE 1"/>
    <property type="match status" value="1"/>
</dbReference>
<dbReference type="SMART" id="SM00409">
    <property type="entry name" value="IG"/>
    <property type="match status" value="4"/>
</dbReference>
<keyword evidence="6" id="KW-1133">Transmembrane helix</keyword>
<dbReference type="InterPro" id="IPR007110">
    <property type="entry name" value="Ig-like_dom"/>
</dbReference>
<keyword evidence="9" id="KW-1185">Reference proteome</keyword>
<sequence>MSGRMKQKPDKIVNVSLLSFWTLPTTARLAVETVPPLVAEGSVAVFNILEKKGLIIGYGWFRGNRVEQKAAIEAYQVLENSHTPGPANTGRETIKPNGSLIIQSVRKQDAGTYTVVTVKADLTNVSASGQLQVYSLLRQPSIQVNDSMVRQKGNRVVITCVTNETDISIKWIFNKQQLKAAKNIFLSKDSKNLTIDPIKKENAGEYQCEIFNIGTSNRSEIFELKVKGRENSRALGVGAITGIMIGVLLVLTPLAVLGRLIFLHSVTLRGQRIFLMDTGALASDWEETFSLLTFWTPPTTAHPTIETVPPLAAEGSDVLLLAHNVSENPLGYGWYRGERVDNTQLIASYRVDTNATTNGPVCSRRETLYPNGTLLIQNVTQRDTGPYILLITTWGLQTERQIGHLHVHPPVARPSLQASNTAVTEHEGPVVLTCLTDETGVSIRWFFKGQSLLLAERMTLSSDNSTLTIDPVSREDTGDYQCEASNRGSSSRSDPLRLRVTWRENSRALSVGAITGIVIGVLLVLTPLAVLAHFIFLHRNYYAPTQTFTVISATKQSKGPAEEQVGPEDQSPRVSVTFRQVQYLQSSQIFENNRKALGIQLGFCVTGTITTKIWKSLDL</sequence>
<dbReference type="Proteomes" id="UP001214576">
    <property type="component" value="Unassembled WGS sequence"/>
</dbReference>
<dbReference type="SUPFAM" id="SSF48726">
    <property type="entry name" value="Immunoglobulin"/>
    <property type="match status" value="4"/>
</dbReference>
<dbReference type="InterPro" id="IPR050831">
    <property type="entry name" value="CEA_cell_adhesion"/>
</dbReference>
<dbReference type="InterPro" id="IPR036179">
    <property type="entry name" value="Ig-like_dom_sf"/>
</dbReference>
<comment type="caution">
    <text evidence="8">The sequence shown here is derived from an EMBL/GenBank/DDBJ whole genome shotgun (WGS) entry which is preliminary data.</text>
</comment>
<keyword evidence="6" id="KW-0812">Transmembrane</keyword>
<dbReference type="AlphaFoldDB" id="A0AAD4Y4V5"/>
<dbReference type="GO" id="GO:0007165">
    <property type="term" value="P:signal transduction"/>
    <property type="evidence" value="ECO:0007669"/>
    <property type="project" value="TreeGrafter"/>
</dbReference>
<dbReference type="PANTHER" id="PTHR44427">
    <property type="entry name" value="CARCINOEMBRYONIC ANTIGEN-RELATED CELL ADHESION MOLECULE 19"/>
    <property type="match status" value="1"/>
</dbReference>
<accession>A0AAD4Y4V5</accession>
<keyword evidence="1" id="KW-0732">Signal</keyword>
<keyword evidence="3" id="KW-0393">Immunoglobulin domain</keyword>
<dbReference type="GO" id="GO:0005886">
    <property type="term" value="C:plasma membrane"/>
    <property type="evidence" value="ECO:0007669"/>
    <property type="project" value="TreeGrafter"/>
</dbReference>
<dbReference type="GO" id="GO:0002682">
    <property type="term" value="P:regulation of immune system process"/>
    <property type="evidence" value="ECO:0007669"/>
    <property type="project" value="TreeGrafter"/>
</dbReference>
<dbReference type="Gene3D" id="2.60.40.10">
    <property type="entry name" value="Immunoglobulins"/>
    <property type="match status" value="4"/>
</dbReference>
<evidence type="ECO:0000256" key="3">
    <source>
        <dbReference type="ARBA" id="ARBA00023319"/>
    </source>
</evidence>
<comment type="similarity">
    <text evidence="4">Belongs to the immunoglobulin superfamily. CEA family.</text>
</comment>
<keyword evidence="6" id="KW-0472">Membrane</keyword>
<evidence type="ECO:0000256" key="1">
    <source>
        <dbReference type="ARBA" id="ARBA00022729"/>
    </source>
</evidence>
<feature type="domain" description="Ig-like" evidence="7">
    <location>
        <begin position="409"/>
        <end position="499"/>
    </location>
</feature>
<feature type="domain" description="Ig-like" evidence="7">
    <location>
        <begin position="140"/>
        <end position="225"/>
    </location>
</feature>
<feature type="transmembrane region" description="Helical" evidence="6">
    <location>
        <begin position="508"/>
        <end position="536"/>
    </location>
</feature>
<dbReference type="InterPro" id="IPR013106">
    <property type="entry name" value="Ig_V-set"/>
</dbReference>
<feature type="transmembrane region" description="Helical" evidence="6">
    <location>
        <begin position="234"/>
        <end position="262"/>
    </location>
</feature>
<dbReference type="CDD" id="cd05774">
    <property type="entry name" value="IgV_CEACAM_D1"/>
    <property type="match status" value="1"/>
</dbReference>
<dbReference type="FunFam" id="2.60.40.10:FF:000244">
    <property type="entry name" value="carcinoembryonic antigen-related cell adhesion molecule 16"/>
    <property type="match status" value="2"/>
</dbReference>
<dbReference type="Pfam" id="PF07686">
    <property type="entry name" value="V-set"/>
    <property type="match status" value="2"/>
</dbReference>
<feature type="compositionally biased region" description="Polar residues" evidence="5">
    <location>
        <begin position="483"/>
        <end position="493"/>
    </location>
</feature>
<dbReference type="PROSITE" id="PS50835">
    <property type="entry name" value="IG_LIKE"/>
    <property type="match status" value="2"/>
</dbReference>
<dbReference type="InterPro" id="IPR013783">
    <property type="entry name" value="Ig-like_fold"/>
</dbReference>
<dbReference type="InterPro" id="IPR003598">
    <property type="entry name" value="Ig_sub2"/>
</dbReference>
<reference evidence="8" key="1">
    <citation type="submission" date="2022-03" db="EMBL/GenBank/DDBJ databases">
        <title>Genomic analyses of argali, domestic sheep and their hybrids provide insights into chromosomal evolution, heterosis and genetic basis of agronomic traits.</title>
        <authorList>
            <person name="Li M."/>
        </authorList>
    </citation>
    <scope>NUCLEOTIDE SEQUENCE</scope>
    <source>
        <strain evidence="8">CAU-MHL-2022a</strain>
        <tissue evidence="8">Skin</tissue>
    </source>
</reference>
<protein>
    <recommendedName>
        <fullName evidence="7">Ig-like domain-containing protein</fullName>
    </recommendedName>
</protein>
<feature type="region of interest" description="Disordered" evidence="5">
    <location>
        <begin position="465"/>
        <end position="494"/>
    </location>
</feature>
<dbReference type="InterPro" id="IPR003599">
    <property type="entry name" value="Ig_sub"/>
</dbReference>
<keyword evidence="2" id="KW-0325">Glycoprotein</keyword>
<proteinExistence type="inferred from homology"/>
<dbReference type="SMART" id="SM00408">
    <property type="entry name" value="IGc2"/>
    <property type="match status" value="2"/>
</dbReference>
<evidence type="ECO:0000256" key="2">
    <source>
        <dbReference type="ARBA" id="ARBA00023180"/>
    </source>
</evidence>
<dbReference type="Pfam" id="PF13927">
    <property type="entry name" value="Ig_3"/>
    <property type="match status" value="2"/>
</dbReference>
<evidence type="ECO:0000256" key="4">
    <source>
        <dbReference type="ARBA" id="ARBA00038222"/>
    </source>
</evidence>
<dbReference type="EMBL" id="JAKZEL010000019">
    <property type="protein sequence ID" value="KAI4534628.1"/>
    <property type="molecule type" value="Genomic_DNA"/>
</dbReference>
<evidence type="ECO:0000256" key="6">
    <source>
        <dbReference type="SAM" id="Phobius"/>
    </source>
</evidence>
<name>A0AAD4Y4V5_OVIAM</name>
<evidence type="ECO:0000313" key="8">
    <source>
        <dbReference type="EMBL" id="KAI4534628.1"/>
    </source>
</evidence>
<evidence type="ECO:0000259" key="7">
    <source>
        <dbReference type="PROSITE" id="PS50835"/>
    </source>
</evidence>
<evidence type="ECO:0000256" key="5">
    <source>
        <dbReference type="SAM" id="MobiDB-lite"/>
    </source>
</evidence>
<gene>
    <name evidence="8" type="ORF">MG293_015488</name>
</gene>
<evidence type="ECO:0000313" key="9">
    <source>
        <dbReference type="Proteomes" id="UP001214576"/>
    </source>
</evidence>
<dbReference type="GO" id="GO:0009986">
    <property type="term" value="C:cell surface"/>
    <property type="evidence" value="ECO:0007669"/>
    <property type="project" value="TreeGrafter"/>
</dbReference>